<reference evidence="2" key="1">
    <citation type="submission" date="2021-05" db="EMBL/GenBank/DDBJ databases">
        <authorList>
            <person name="Alioto T."/>
            <person name="Alioto T."/>
            <person name="Gomez Garrido J."/>
        </authorList>
    </citation>
    <scope>NUCLEOTIDE SEQUENCE</scope>
</reference>
<accession>A0A8D8FQ91</accession>
<feature type="signal peptide" evidence="1">
    <location>
        <begin position="1"/>
        <end position="20"/>
    </location>
</feature>
<dbReference type="EMBL" id="HBUE01084630">
    <property type="protein sequence ID" value="CAG6479190.1"/>
    <property type="molecule type" value="Transcribed_RNA"/>
</dbReference>
<evidence type="ECO:0000256" key="1">
    <source>
        <dbReference type="SAM" id="SignalP"/>
    </source>
</evidence>
<keyword evidence="1" id="KW-0732">Signal</keyword>
<dbReference type="AlphaFoldDB" id="A0A8D8FQ91"/>
<feature type="chain" id="PRO_5034786299" evidence="1">
    <location>
        <begin position="21"/>
        <end position="111"/>
    </location>
</feature>
<protein>
    <submittedName>
        <fullName evidence="2">(northern house mosquito) hypothetical protein</fullName>
    </submittedName>
</protein>
<organism evidence="2">
    <name type="scientific">Culex pipiens</name>
    <name type="common">House mosquito</name>
    <dbReference type="NCBI Taxonomy" id="7175"/>
    <lineage>
        <taxon>Eukaryota</taxon>
        <taxon>Metazoa</taxon>
        <taxon>Ecdysozoa</taxon>
        <taxon>Arthropoda</taxon>
        <taxon>Hexapoda</taxon>
        <taxon>Insecta</taxon>
        <taxon>Pterygota</taxon>
        <taxon>Neoptera</taxon>
        <taxon>Endopterygota</taxon>
        <taxon>Diptera</taxon>
        <taxon>Nematocera</taxon>
        <taxon>Culicoidea</taxon>
        <taxon>Culicidae</taxon>
        <taxon>Culicinae</taxon>
        <taxon>Culicini</taxon>
        <taxon>Culex</taxon>
        <taxon>Culex</taxon>
    </lineage>
</organism>
<name>A0A8D8FQ91_CULPI</name>
<sequence>MNKFTIFVVLLGAIVALSEGAVIIKKAGSEPSSSVAASRGGVRIITVHQSGDRVPRKRDSPPATLLAEEVVPVQRRNTFSVNQKRPCTFCKFFTTVTPAPKQKMFFKFVKT</sequence>
<proteinExistence type="predicted"/>
<evidence type="ECO:0000313" key="2">
    <source>
        <dbReference type="EMBL" id="CAG6479190.1"/>
    </source>
</evidence>